<evidence type="ECO:0000256" key="3">
    <source>
        <dbReference type="ARBA" id="ARBA00022692"/>
    </source>
</evidence>
<dbReference type="STRING" id="419481.SAMN05216233_112152"/>
<gene>
    <name evidence="7" type="ORF">SAMN05216233_112152</name>
</gene>
<feature type="transmembrane region" description="Helical" evidence="6">
    <location>
        <begin position="25"/>
        <end position="55"/>
    </location>
</feature>
<evidence type="ECO:0000256" key="1">
    <source>
        <dbReference type="ARBA" id="ARBA00004141"/>
    </source>
</evidence>
<dbReference type="AlphaFoldDB" id="A0A1G5H7U9"/>
<feature type="transmembrane region" description="Helical" evidence="6">
    <location>
        <begin position="97"/>
        <end position="117"/>
    </location>
</feature>
<name>A0A1G5H7U9_9BACT</name>
<keyword evidence="2" id="KW-1003">Cell membrane</keyword>
<keyword evidence="3 6" id="KW-0812">Transmembrane</keyword>
<evidence type="ECO:0000256" key="2">
    <source>
        <dbReference type="ARBA" id="ARBA00022475"/>
    </source>
</evidence>
<sequence>MRALFAADAMQAKSHVHRLDVRTKILISLVASVAVIFIKSPLAMGFLALASALYVLELGRYGVVAICYAAIALMWVVALGFMALIHHMAPTIPASGIGAMAVPFLRTVIMINTVLALALSSRIQTVLTALKSFRLPIWIYIPAAVMIRFVPTFIRDVQQIHESMRIRGYNLHPAFILRHPVLSVRLLVAPILFRALRSSDDLGIAAELKGVSRTNTMVSYKTQAFSRADAVALIGLALILLTGTYLQLRWGTATTGFMP</sequence>
<evidence type="ECO:0000256" key="5">
    <source>
        <dbReference type="ARBA" id="ARBA00023136"/>
    </source>
</evidence>
<feature type="transmembrane region" description="Helical" evidence="6">
    <location>
        <begin position="230"/>
        <end position="248"/>
    </location>
</feature>
<dbReference type="InterPro" id="IPR051611">
    <property type="entry name" value="ECF_transporter_component"/>
</dbReference>
<protein>
    <submittedName>
        <fullName evidence="7">Energy-coupling factor transport system permease protein</fullName>
    </submittedName>
</protein>
<dbReference type="Proteomes" id="UP000198870">
    <property type="component" value="Unassembled WGS sequence"/>
</dbReference>
<organism evidence="7 8">
    <name type="scientific">Desulfoluna spongiiphila</name>
    <dbReference type="NCBI Taxonomy" id="419481"/>
    <lineage>
        <taxon>Bacteria</taxon>
        <taxon>Pseudomonadati</taxon>
        <taxon>Thermodesulfobacteriota</taxon>
        <taxon>Desulfobacteria</taxon>
        <taxon>Desulfobacterales</taxon>
        <taxon>Desulfolunaceae</taxon>
        <taxon>Desulfoluna</taxon>
    </lineage>
</organism>
<dbReference type="GO" id="GO:0005886">
    <property type="term" value="C:plasma membrane"/>
    <property type="evidence" value="ECO:0007669"/>
    <property type="project" value="UniProtKB-ARBA"/>
</dbReference>
<reference evidence="7 8" key="1">
    <citation type="submission" date="2016-10" db="EMBL/GenBank/DDBJ databases">
        <authorList>
            <person name="de Groot N.N."/>
        </authorList>
    </citation>
    <scope>NUCLEOTIDE SEQUENCE [LARGE SCALE GENOMIC DNA]</scope>
    <source>
        <strain evidence="7 8">AA1</strain>
    </source>
</reference>
<dbReference type="PANTHER" id="PTHR34857">
    <property type="entry name" value="SLL0384 PROTEIN"/>
    <property type="match status" value="1"/>
</dbReference>
<comment type="subcellular location">
    <subcellularLocation>
        <location evidence="1">Membrane</location>
        <topology evidence="1">Multi-pass membrane protein</topology>
    </subcellularLocation>
</comment>
<dbReference type="OrthoDB" id="5422272at2"/>
<feature type="transmembrane region" description="Helical" evidence="6">
    <location>
        <begin position="61"/>
        <end position="85"/>
    </location>
</feature>
<dbReference type="Pfam" id="PF02361">
    <property type="entry name" value="CbiQ"/>
    <property type="match status" value="1"/>
</dbReference>
<evidence type="ECO:0000256" key="6">
    <source>
        <dbReference type="SAM" id="Phobius"/>
    </source>
</evidence>
<evidence type="ECO:0000256" key="4">
    <source>
        <dbReference type="ARBA" id="ARBA00022989"/>
    </source>
</evidence>
<dbReference type="EMBL" id="FMUX01000012">
    <property type="protein sequence ID" value="SCY59028.1"/>
    <property type="molecule type" value="Genomic_DNA"/>
</dbReference>
<dbReference type="InterPro" id="IPR003339">
    <property type="entry name" value="ABC/ECF_trnsptr_transmembrane"/>
</dbReference>
<keyword evidence="8" id="KW-1185">Reference proteome</keyword>
<evidence type="ECO:0000313" key="8">
    <source>
        <dbReference type="Proteomes" id="UP000198870"/>
    </source>
</evidence>
<dbReference type="CDD" id="cd16914">
    <property type="entry name" value="EcfT"/>
    <property type="match status" value="1"/>
</dbReference>
<evidence type="ECO:0000313" key="7">
    <source>
        <dbReference type="EMBL" id="SCY59028.1"/>
    </source>
</evidence>
<dbReference type="PANTHER" id="PTHR34857:SF2">
    <property type="entry name" value="SLL0384 PROTEIN"/>
    <property type="match status" value="1"/>
</dbReference>
<dbReference type="RefSeq" id="WP_092212094.1">
    <property type="nucleotide sequence ID" value="NZ_FMUX01000012.1"/>
</dbReference>
<accession>A0A1G5H7U9</accession>
<keyword evidence="4 6" id="KW-1133">Transmembrane helix</keyword>
<keyword evidence="5 6" id="KW-0472">Membrane</keyword>
<proteinExistence type="predicted"/>
<feature type="transmembrane region" description="Helical" evidence="6">
    <location>
        <begin position="137"/>
        <end position="154"/>
    </location>
</feature>